<dbReference type="Gene3D" id="2.102.10.10">
    <property type="entry name" value="Rieske [2Fe-2S] iron-sulphur domain"/>
    <property type="match status" value="1"/>
</dbReference>
<dbReference type="InterPro" id="IPR036922">
    <property type="entry name" value="Rieske_2Fe-2S_sf"/>
</dbReference>
<evidence type="ECO:0000256" key="5">
    <source>
        <dbReference type="ARBA" id="ARBA00023014"/>
    </source>
</evidence>
<accession>A0A0D0L8P2</accession>
<dbReference type="AlphaFoldDB" id="A0A0D0L8P2"/>
<dbReference type="Proteomes" id="UP000032067">
    <property type="component" value="Unassembled WGS sequence"/>
</dbReference>
<feature type="domain" description="Rieske" evidence="6">
    <location>
        <begin position="13"/>
        <end position="125"/>
    </location>
</feature>
<dbReference type="GO" id="GO:0016491">
    <property type="term" value="F:oxidoreductase activity"/>
    <property type="evidence" value="ECO:0007669"/>
    <property type="project" value="UniProtKB-KW"/>
</dbReference>
<dbReference type="PANTHER" id="PTHR21266:SF60">
    <property type="entry name" value="3-KETOSTEROID-9-ALPHA-MONOOXYGENASE, OXYGENASE COMPONENT"/>
    <property type="match status" value="1"/>
</dbReference>
<gene>
    <name evidence="7" type="ORF">RT97_06695</name>
</gene>
<dbReference type="RefSeq" id="WP_042578003.1">
    <property type="nucleotide sequence ID" value="NZ_JXQQ01000012.1"/>
</dbReference>
<evidence type="ECO:0000313" key="7">
    <source>
        <dbReference type="EMBL" id="KIQ34707.1"/>
    </source>
</evidence>
<dbReference type="CDD" id="cd03469">
    <property type="entry name" value="Rieske_RO_Alpha_N"/>
    <property type="match status" value="1"/>
</dbReference>
<dbReference type="Pfam" id="PF00355">
    <property type="entry name" value="Rieske"/>
    <property type="match status" value="1"/>
</dbReference>
<evidence type="ECO:0000256" key="2">
    <source>
        <dbReference type="ARBA" id="ARBA00022723"/>
    </source>
</evidence>
<keyword evidence="1" id="KW-0001">2Fe-2S</keyword>
<dbReference type="InterPro" id="IPR050584">
    <property type="entry name" value="Cholesterol_7-desaturase"/>
</dbReference>
<name>A0A0D0L8P2_VARPD</name>
<proteinExistence type="predicted"/>
<dbReference type="InterPro" id="IPR044043">
    <property type="entry name" value="VanA_C_cat"/>
</dbReference>
<dbReference type="InterPro" id="IPR017941">
    <property type="entry name" value="Rieske_2Fe-2S"/>
</dbReference>
<organism evidence="7 8">
    <name type="scientific">Variovorax paradoxus</name>
    <dbReference type="NCBI Taxonomy" id="34073"/>
    <lineage>
        <taxon>Bacteria</taxon>
        <taxon>Pseudomonadati</taxon>
        <taxon>Pseudomonadota</taxon>
        <taxon>Betaproteobacteria</taxon>
        <taxon>Burkholderiales</taxon>
        <taxon>Comamonadaceae</taxon>
        <taxon>Variovorax</taxon>
    </lineage>
</organism>
<comment type="caution">
    <text evidence="7">The sequence shown here is derived from an EMBL/GenBank/DDBJ whole genome shotgun (WGS) entry which is preliminary data.</text>
</comment>
<evidence type="ECO:0000313" key="8">
    <source>
        <dbReference type="Proteomes" id="UP000032067"/>
    </source>
</evidence>
<keyword evidence="4" id="KW-0408">Iron</keyword>
<evidence type="ECO:0000256" key="1">
    <source>
        <dbReference type="ARBA" id="ARBA00022714"/>
    </source>
</evidence>
<dbReference type="PANTHER" id="PTHR21266">
    <property type="entry name" value="IRON-SULFUR DOMAIN CONTAINING PROTEIN"/>
    <property type="match status" value="1"/>
</dbReference>
<dbReference type="GO" id="GO:0051537">
    <property type="term" value="F:2 iron, 2 sulfur cluster binding"/>
    <property type="evidence" value="ECO:0007669"/>
    <property type="project" value="UniProtKB-KW"/>
</dbReference>
<dbReference type="PROSITE" id="PS51296">
    <property type="entry name" value="RIESKE"/>
    <property type="match status" value="1"/>
</dbReference>
<sequence>MLVTRQPIFRKFWHAVMPLTDLADGPKPFRLLGEDIVLFIDADGQPAALRDRCCHRTAKLSKGWCVDGEGKACGTGAIQCGYHGWTYDRSGQVIRIPQYEADRKISPEYRTTAYRCTARYGYAWVALEEPIADIPDIPEFTDAAYRTIFQFHEEWQTSPMRALENSFDNSHFSFVHRATFGVAASPKPSKYELVENESGFYAETVIEATNPVKFHAISGVTDAITTRHMRNAYFLPFSRRLDIEYPSGVRHIIINCFTPIDDGRMQLCQWLFRNDTEADCAAQMLIDFDAEITREDKDILESTDPDALVDTRRRGVEYSMESDRPGMLIRKHLMQLLAKHGEAEMHRGNSAARVIAPIVRAELVEASRSASTSSA</sequence>
<dbReference type="Pfam" id="PF19112">
    <property type="entry name" value="VanA_C"/>
    <property type="match status" value="1"/>
</dbReference>
<dbReference type="SUPFAM" id="SSF55961">
    <property type="entry name" value="Bet v1-like"/>
    <property type="match status" value="1"/>
</dbReference>
<dbReference type="SUPFAM" id="SSF50022">
    <property type="entry name" value="ISP domain"/>
    <property type="match status" value="1"/>
</dbReference>
<keyword evidence="5" id="KW-0411">Iron-sulfur</keyword>
<dbReference type="OrthoDB" id="9790995at2"/>
<evidence type="ECO:0000259" key="6">
    <source>
        <dbReference type="PROSITE" id="PS51296"/>
    </source>
</evidence>
<dbReference type="Gene3D" id="3.90.380.10">
    <property type="entry name" value="Naphthalene 1,2-dioxygenase Alpha Subunit, Chain A, domain 1"/>
    <property type="match status" value="1"/>
</dbReference>
<reference evidence="7 8" key="1">
    <citation type="submission" date="2014-12" db="EMBL/GenBank/DDBJ databases">
        <title>16Stimator: statistical estimation of ribosomal gene copy numbers from draft genome assemblies.</title>
        <authorList>
            <person name="Perisin M.A."/>
            <person name="Vetter M."/>
            <person name="Gilbert J.A."/>
            <person name="Bergelson J."/>
        </authorList>
    </citation>
    <scope>NUCLEOTIDE SEQUENCE [LARGE SCALE GENOMIC DNA]</scope>
    <source>
        <strain evidence="7 8">MEDvA23</strain>
    </source>
</reference>
<evidence type="ECO:0000256" key="3">
    <source>
        <dbReference type="ARBA" id="ARBA00023002"/>
    </source>
</evidence>
<keyword evidence="2" id="KW-0479">Metal-binding</keyword>
<keyword evidence="3" id="KW-0560">Oxidoreductase</keyword>
<evidence type="ECO:0000256" key="4">
    <source>
        <dbReference type="ARBA" id="ARBA00023004"/>
    </source>
</evidence>
<dbReference type="EMBL" id="JXQQ01000012">
    <property type="protein sequence ID" value="KIQ34707.1"/>
    <property type="molecule type" value="Genomic_DNA"/>
</dbReference>
<protein>
    <submittedName>
        <fullName evidence="7">Rieske (2Fe-2S) protein</fullName>
    </submittedName>
</protein>
<dbReference type="GO" id="GO:0046872">
    <property type="term" value="F:metal ion binding"/>
    <property type="evidence" value="ECO:0007669"/>
    <property type="project" value="UniProtKB-KW"/>
</dbReference>